<evidence type="ECO:0000256" key="1">
    <source>
        <dbReference type="SAM" id="SignalP"/>
    </source>
</evidence>
<dbReference type="EMBL" id="FOVD01000001">
    <property type="protein sequence ID" value="SFN08302.1"/>
    <property type="molecule type" value="Genomic_DNA"/>
</dbReference>
<dbReference type="InterPro" id="IPR027375">
    <property type="entry name" value="DKNYY"/>
</dbReference>
<reference evidence="3" key="1">
    <citation type="submission" date="2016-10" db="EMBL/GenBank/DDBJ databases">
        <authorList>
            <person name="Varghese N."/>
            <person name="Submissions S."/>
        </authorList>
    </citation>
    <scope>NUCLEOTIDE SEQUENCE [LARGE SCALE GENOMIC DNA]</scope>
    <source>
        <strain evidence="3">DSM 25575</strain>
    </source>
</reference>
<name>A0A1I4W495_CHROL</name>
<keyword evidence="1" id="KW-0732">Signal</keyword>
<protein>
    <submittedName>
        <fullName evidence="2">DKNYY family protein</fullName>
    </submittedName>
</protein>
<feature type="signal peptide" evidence="1">
    <location>
        <begin position="1"/>
        <end position="18"/>
    </location>
</feature>
<evidence type="ECO:0000313" key="2">
    <source>
        <dbReference type="EMBL" id="SFN08302.1"/>
    </source>
</evidence>
<dbReference type="OrthoDB" id="1150213at2"/>
<dbReference type="AlphaFoldDB" id="A0A1I4W495"/>
<feature type="chain" id="PRO_5011504770" evidence="1">
    <location>
        <begin position="19"/>
        <end position="556"/>
    </location>
</feature>
<proteinExistence type="predicted"/>
<sequence length="556" mass="64169">MKKNTFILLLLPSVFCFGQNKTVTAEVSVVEPEVNSSLKVPASQCKYVMEPVYLRNEHSVIYHDCNTRKYLPVKGKDLTIPKNNSEGFFALDKEGVYYKGDYIKIDTTGFKIVGQIGDHQEALWKVKGKVYKNFTQIQVSDPDTFMPAYCANGDYYKDKNFIYYRDKKMPDADVKTAFEACREYFYDKNYLYLNGKIAKVNNEVLFSINEALAKTKTKVYSRDMRPHPEMDAKTIRPLSRRFSADAKNVYYNLEKLPVKGYFKNLKAWDQVNSAYLSDGHSIWMADGKQDTDLDAKTFGMLPHSDFFYDQKGVYKKIYSEKLKKAVNEKFPFDYTDDVSEQNLFITDNSWYIVYKNQAYDPWNKVIYKNLTDGKLAAARQNTLNLSKEIEDRKIEKQFSQNLYLADGKIYCHGQETDADAGSFTSVGANWNFYKDSKNVYRYIGYGENSKLTTIKGIDPQTVETFGNFLKDKDYIYSGNYKMIDSKNAQLLGVFTGYRPGCGLDRNPSSNYYLFRNDSGFWLVMISGKVVIRNLGMELPAGWHDGIKEFELKPSVY</sequence>
<organism evidence="2 3">
    <name type="scientific">Chryseobacterium oleae</name>
    <dbReference type="NCBI Taxonomy" id="491207"/>
    <lineage>
        <taxon>Bacteria</taxon>
        <taxon>Pseudomonadati</taxon>
        <taxon>Bacteroidota</taxon>
        <taxon>Flavobacteriia</taxon>
        <taxon>Flavobacteriales</taxon>
        <taxon>Weeksellaceae</taxon>
        <taxon>Chryseobacterium group</taxon>
        <taxon>Chryseobacterium</taxon>
    </lineage>
</organism>
<evidence type="ECO:0000313" key="3">
    <source>
        <dbReference type="Proteomes" id="UP000198769"/>
    </source>
</evidence>
<dbReference type="Proteomes" id="UP000198769">
    <property type="component" value="Unassembled WGS sequence"/>
</dbReference>
<accession>A0A1I4W495</accession>
<dbReference type="RefSeq" id="WP_139221983.1">
    <property type="nucleotide sequence ID" value="NZ_FOVD01000001.1"/>
</dbReference>
<gene>
    <name evidence="2" type="ORF">SAMN05421594_0895</name>
</gene>
<keyword evidence="3" id="KW-1185">Reference proteome</keyword>
<dbReference type="Pfam" id="PF13644">
    <property type="entry name" value="DKNYY"/>
    <property type="match status" value="1"/>
</dbReference>